<evidence type="ECO:0000256" key="1">
    <source>
        <dbReference type="ARBA" id="ARBA00023015"/>
    </source>
</evidence>
<keyword evidence="1" id="KW-0805">Transcription regulation</keyword>
<evidence type="ECO:0000313" key="7">
    <source>
        <dbReference type="Proteomes" id="UP001051844"/>
    </source>
</evidence>
<dbReference type="GO" id="GO:0003700">
    <property type="term" value="F:DNA-binding transcription factor activity"/>
    <property type="evidence" value="ECO:0007669"/>
    <property type="project" value="TreeGrafter"/>
</dbReference>
<dbReference type="InterPro" id="IPR009057">
    <property type="entry name" value="Homeodomain-like_sf"/>
</dbReference>
<dbReference type="InterPro" id="IPR050109">
    <property type="entry name" value="HTH-type_TetR-like_transc_reg"/>
</dbReference>
<organism evidence="6 7">
    <name type="scientific">Streptomyces albidoflavus</name>
    <dbReference type="NCBI Taxonomy" id="1886"/>
    <lineage>
        <taxon>Bacteria</taxon>
        <taxon>Bacillati</taxon>
        <taxon>Actinomycetota</taxon>
        <taxon>Actinomycetes</taxon>
        <taxon>Kitasatosporales</taxon>
        <taxon>Streptomycetaceae</taxon>
        <taxon>Streptomyces</taxon>
        <taxon>Streptomyces albidoflavus group</taxon>
    </lineage>
</organism>
<evidence type="ECO:0000256" key="3">
    <source>
        <dbReference type="ARBA" id="ARBA00023163"/>
    </source>
</evidence>
<feature type="domain" description="HTH tetR-type" evidence="5">
    <location>
        <begin position="19"/>
        <end position="78"/>
    </location>
</feature>
<sequence length="193" mass="20439">MTTTHGRPPASPARRADARLNRERLVAAAQEVFTEAGPEASLNEVARRAGVGPGTLYRHFPNRSALLAAVLRERIETLCELAGRLRAAHSADEALARWLCAFLDHARDSQGLGGALLVEELDGLGIDCHRLILDTAAGLLADAQRHGTARPALTADDLVHLIVGIALSTVRGPDAEQPGRLLALVLDAVHAAP</sequence>
<dbReference type="EMBL" id="BNDZ01000003">
    <property type="protein sequence ID" value="GHI45089.1"/>
    <property type="molecule type" value="Genomic_DNA"/>
</dbReference>
<dbReference type="Pfam" id="PF00440">
    <property type="entry name" value="TetR_N"/>
    <property type="match status" value="1"/>
</dbReference>
<proteinExistence type="predicted"/>
<dbReference type="PRINTS" id="PR00455">
    <property type="entry name" value="HTHTETR"/>
</dbReference>
<dbReference type="PANTHER" id="PTHR30055">
    <property type="entry name" value="HTH-TYPE TRANSCRIPTIONAL REGULATOR RUTR"/>
    <property type="match status" value="1"/>
</dbReference>
<dbReference type="PROSITE" id="PS50977">
    <property type="entry name" value="HTH_TETR_2"/>
    <property type="match status" value="1"/>
</dbReference>
<dbReference type="Proteomes" id="UP001051844">
    <property type="component" value="Unassembled WGS sequence"/>
</dbReference>
<dbReference type="InterPro" id="IPR049445">
    <property type="entry name" value="TetR_SbtR-like_C"/>
</dbReference>
<dbReference type="SUPFAM" id="SSF48498">
    <property type="entry name" value="Tetracyclin repressor-like, C-terminal domain"/>
    <property type="match status" value="1"/>
</dbReference>
<evidence type="ECO:0000256" key="2">
    <source>
        <dbReference type="ARBA" id="ARBA00023125"/>
    </source>
</evidence>
<evidence type="ECO:0000259" key="5">
    <source>
        <dbReference type="PROSITE" id="PS50977"/>
    </source>
</evidence>
<feature type="DNA-binding region" description="H-T-H motif" evidence="4">
    <location>
        <begin position="41"/>
        <end position="60"/>
    </location>
</feature>
<protein>
    <submittedName>
        <fullName evidence="6">TetR family transcriptional regulator</fullName>
    </submittedName>
</protein>
<dbReference type="InterPro" id="IPR036271">
    <property type="entry name" value="Tet_transcr_reg_TetR-rel_C_sf"/>
</dbReference>
<accession>A0AA37BXX1</accession>
<dbReference type="AlphaFoldDB" id="A0AA37BXX1"/>
<keyword evidence="3" id="KW-0804">Transcription</keyword>
<dbReference type="InterPro" id="IPR001647">
    <property type="entry name" value="HTH_TetR"/>
</dbReference>
<comment type="caution">
    <text evidence="6">The sequence shown here is derived from an EMBL/GenBank/DDBJ whole genome shotgun (WGS) entry which is preliminary data.</text>
</comment>
<dbReference type="RefSeq" id="WP_033238997.1">
    <property type="nucleotide sequence ID" value="NZ_BNDZ01000003.1"/>
</dbReference>
<dbReference type="Pfam" id="PF21597">
    <property type="entry name" value="TetR_C_43"/>
    <property type="match status" value="1"/>
</dbReference>
<dbReference type="SUPFAM" id="SSF46689">
    <property type="entry name" value="Homeodomain-like"/>
    <property type="match status" value="1"/>
</dbReference>
<dbReference type="GO" id="GO:0000976">
    <property type="term" value="F:transcription cis-regulatory region binding"/>
    <property type="evidence" value="ECO:0007669"/>
    <property type="project" value="TreeGrafter"/>
</dbReference>
<dbReference type="Gene3D" id="1.10.357.10">
    <property type="entry name" value="Tetracycline Repressor, domain 2"/>
    <property type="match status" value="1"/>
</dbReference>
<dbReference type="PANTHER" id="PTHR30055:SF234">
    <property type="entry name" value="HTH-TYPE TRANSCRIPTIONAL REGULATOR BETI"/>
    <property type="match status" value="1"/>
</dbReference>
<evidence type="ECO:0000256" key="4">
    <source>
        <dbReference type="PROSITE-ProRule" id="PRU00335"/>
    </source>
</evidence>
<reference evidence="6" key="1">
    <citation type="submission" date="2022-09" db="EMBL/GenBank/DDBJ databases">
        <title>Whole genome shotgun sequence of Streptomyces albidoflavus NBRC 12854.</title>
        <authorList>
            <person name="Komaki H."/>
            <person name="Tamura T."/>
        </authorList>
    </citation>
    <scope>NUCLEOTIDE SEQUENCE</scope>
    <source>
        <strain evidence="6">NBRC 12854</strain>
    </source>
</reference>
<gene>
    <name evidence="6" type="ORF">ScoT_12630</name>
</gene>
<keyword evidence="2 4" id="KW-0238">DNA-binding</keyword>
<evidence type="ECO:0000313" key="6">
    <source>
        <dbReference type="EMBL" id="GHI45089.1"/>
    </source>
</evidence>
<name>A0AA37BXX1_9ACTN</name>